<dbReference type="EMBL" id="NHSJ01000082">
    <property type="protein sequence ID" value="PPQ30210.1"/>
    <property type="molecule type" value="Genomic_DNA"/>
</dbReference>
<proteinExistence type="predicted"/>
<evidence type="ECO:0000313" key="3">
    <source>
        <dbReference type="Proteomes" id="UP000239089"/>
    </source>
</evidence>
<dbReference type="AlphaFoldDB" id="A0A2S6N6H5"/>
<feature type="chain" id="PRO_5015615300" evidence="1">
    <location>
        <begin position="24"/>
        <end position="124"/>
    </location>
</feature>
<keyword evidence="1" id="KW-0732">Signal</keyword>
<protein>
    <submittedName>
        <fullName evidence="2">Uncharacterized protein</fullName>
    </submittedName>
</protein>
<name>A0A2S6N6H5_9HYPH</name>
<accession>A0A2S6N6H5</accession>
<reference evidence="2 3" key="1">
    <citation type="journal article" date="2018" name="Arch. Microbiol.">
        <title>New insights into the metabolic potential of the phototrophic purple bacterium Rhodopila globiformis DSM 161(T) from its draft genome sequence and evidence for a vanadium-dependent nitrogenase.</title>
        <authorList>
            <person name="Imhoff J.F."/>
            <person name="Rahn T."/>
            <person name="Kunzel S."/>
            <person name="Neulinger S.C."/>
        </authorList>
    </citation>
    <scope>NUCLEOTIDE SEQUENCE [LARGE SCALE GENOMIC DNA]</scope>
    <source>
        <strain evidence="2 3">DSM 16996</strain>
    </source>
</reference>
<evidence type="ECO:0000313" key="2">
    <source>
        <dbReference type="EMBL" id="PPQ30210.1"/>
    </source>
</evidence>
<keyword evidence="3" id="KW-1185">Reference proteome</keyword>
<comment type="caution">
    <text evidence="2">The sequence shown here is derived from an EMBL/GenBank/DDBJ whole genome shotgun (WGS) entry which is preliminary data.</text>
</comment>
<organism evidence="2 3">
    <name type="scientific">Rhodoblastus sphagnicola</name>
    <dbReference type="NCBI Taxonomy" id="333368"/>
    <lineage>
        <taxon>Bacteria</taxon>
        <taxon>Pseudomonadati</taxon>
        <taxon>Pseudomonadota</taxon>
        <taxon>Alphaproteobacteria</taxon>
        <taxon>Hyphomicrobiales</taxon>
        <taxon>Rhodoblastaceae</taxon>
        <taxon>Rhodoblastus</taxon>
    </lineage>
</organism>
<dbReference type="Proteomes" id="UP000239089">
    <property type="component" value="Unassembled WGS sequence"/>
</dbReference>
<feature type="signal peptide" evidence="1">
    <location>
        <begin position="1"/>
        <end position="23"/>
    </location>
</feature>
<sequence length="124" mass="13403">MEKLMRRLILTTMLALAALPAYAGPKFKNAIVGSEPALLCPSRTLILNYQLNRLNDPVKAEASRVHCAQLPAGAKVALIYQYGDEIAGAHMVQVRPLNKPDAKIGFTLTSAFSIAQEVARANAE</sequence>
<evidence type="ECO:0000256" key="1">
    <source>
        <dbReference type="SAM" id="SignalP"/>
    </source>
</evidence>
<gene>
    <name evidence="2" type="ORF">CCR94_12855</name>
</gene>